<dbReference type="Gene3D" id="3.90.190.10">
    <property type="entry name" value="Protein tyrosine phosphatase superfamily"/>
    <property type="match status" value="1"/>
</dbReference>
<evidence type="ECO:0000259" key="2">
    <source>
        <dbReference type="PROSITE" id="PS50055"/>
    </source>
</evidence>
<dbReference type="AlphaFoldDB" id="A0A5N4DDL6"/>
<evidence type="ECO:0000313" key="3">
    <source>
        <dbReference type="EMBL" id="KAB1269149.1"/>
    </source>
</evidence>
<dbReference type="InterPro" id="IPR029021">
    <property type="entry name" value="Prot-tyrosine_phosphatase-like"/>
</dbReference>
<dbReference type="GO" id="GO:0005737">
    <property type="term" value="C:cytoplasm"/>
    <property type="evidence" value="ECO:0007669"/>
    <property type="project" value="TreeGrafter"/>
</dbReference>
<feature type="domain" description="Tyrosine-protein phosphatase" evidence="2">
    <location>
        <begin position="78"/>
        <end position="308"/>
    </location>
</feature>
<proteinExistence type="predicted"/>
<dbReference type="PANTHER" id="PTHR46559">
    <property type="entry name" value="TYROSINE-PROTEIN PHOSPHATASE NON-RECEPTOR TYPE 11"/>
    <property type="match status" value="1"/>
</dbReference>
<dbReference type="GO" id="GO:0030971">
    <property type="term" value="F:receptor tyrosine kinase binding"/>
    <property type="evidence" value="ECO:0007669"/>
    <property type="project" value="TreeGrafter"/>
</dbReference>
<keyword evidence="3" id="KW-0675">Receptor</keyword>
<feature type="compositionally biased region" description="Basic residues" evidence="1">
    <location>
        <begin position="355"/>
        <end position="373"/>
    </location>
</feature>
<feature type="region of interest" description="Disordered" evidence="1">
    <location>
        <begin position="355"/>
        <end position="409"/>
    </location>
</feature>
<evidence type="ECO:0000256" key="1">
    <source>
        <dbReference type="SAM" id="MobiDB-lite"/>
    </source>
</evidence>
<dbReference type="SUPFAM" id="SSF52799">
    <property type="entry name" value="(Phosphotyrosine protein) phosphatases II"/>
    <property type="match status" value="1"/>
</dbReference>
<reference evidence="3 4" key="1">
    <citation type="journal article" date="2019" name="Mol. Ecol. Resour.">
        <title>Improving Illumina assemblies with Hi-C and long reads: an example with the North African dromedary.</title>
        <authorList>
            <person name="Elbers J.P."/>
            <person name="Rogers M.F."/>
            <person name="Perelman P.L."/>
            <person name="Proskuryakova A.A."/>
            <person name="Serdyukova N.A."/>
            <person name="Johnson W.E."/>
            <person name="Horin P."/>
            <person name="Corander J."/>
            <person name="Murphy D."/>
            <person name="Burger P.A."/>
        </authorList>
    </citation>
    <scope>NUCLEOTIDE SEQUENCE [LARGE SCALE GENOMIC DNA]</scope>
    <source>
        <strain evidence="3">Drom800</strain>
        <tissue evidence="3">Blood</tissue>
    </source>
</reference>
<gene>
    <name evidence="3" type="ORF">Cadr_000013014</name>
</gene>
<dbReference type="PROSITE" id="PS50055">
    <property type="entry name" value="TYR_PHOSPHATASE_PTP"/>
    <property type="match status" value="1"/>
</dbReference>
<keyword evidence="4" id="KW-1185">Reference proteome</keyword>
<dbReference type="Proteomes" id="UP000299084">
    <property type="component" value="Unassembled WGS sequence"/>
</dbReference>
<dbReference type="EMBL" id="JWIN03000013">
    <property type="protein sequence ID" value="KAB1269149.1"/>
    <property type="molecule type" value="Genomic_DNA"/>
</dbReference>
<dbReference type="PANTHER" id="PTHR46559:SF7">
    <property type="entry name" value="PROTEIN-TYROSINE-PHOSPHATASE"/>
    <property type="match status" value="1"/>
</dbReference>
<dbReference type="GO" id="GO:0050839">
    <property type="term" value="F:cell adhesion molecule binding"/>
    <property type="evidence" value="ECO:0007669"/>
    <property type="project" value="TreeGrafter"/>
</dbReference>
<accession>A0A5N4DDL6</accession>
<dbReference type="GO" id="GO:0004726">
    <property type="term" value="F:non-membrane spanning protein tyrosine phosphatase activity"/>
    <property type="evidence" value="ECO:0007669"/>
    <property type="project" value="TreeGrafter"/>
</dbReference>
<name>A0A5N4DDL6_CAMDR</name>
<comment type="caution">
    <text evidence="3">The sequence shown here is derived from an EMBL/GenBank/DDBJ whole genome shotgun (WGS) entry which is preliminary data.</text>
</comment>
<evidence type="ECO:0000313" key="4">
    <source>
        <dbReference type="Proteomes" id="UP000299084"/>
    </source>
</evidence>
<sequence>MATDAAVRLEQVFGGVRGACLRLIAPLRLQSFWVCGKASQGVHAYSSRMPALYPLKRDRVWRTSPRTVSPSAGDLVAIFPFPVGTTRIILRDVDDSVAGADYITTPTHQGGCEQQLTPPPFRAPREHPRPWTGQCVHRHFRACLQTNRWLASGPMVYRKNTRVIVMTTREWSMPCRAQSSMSPLLPPPHPCEQCFFRGYWPELHGTKTMYGRLLVCNAAEYQAQANCCGSWQVWRPDQTHQAEAHIPALPIRGSARTVKHYHYFTGRTHGVPAEPAGVLVLPRLGDPAQACIPGAGPMVCTAGGDRYGDGGASASALGMVADRAQYKFVYLSAAAVHPGDQLRLTISAWAAGRARGGRLRGHHRGTSGPRPHRERPGSADSLSWAPRPADPGCSPVPRRSQALAGVSTA</sequence>
<protein>
    <submittedName>
        <fullName evidence="3">Tyrosine-protein phosphatase non-receptor type 6</fullName>
    </submittedName>
</protein>
<dbReference type="InterPro" id="IPR000242">
    <property type="entry name" value="PTP_cat"/>
</dbReference>
<dbReference type="GO" id="GO:0070374">
    <property type="term" value="P:positive regulation of ERK1 and ERK2 cascade"/>
    <property type="evidence" value="ECO:0007669"/>
    <property type="project" value="TreeGrafter"/>
</dbReference>
<organism evidence="3 4">
    <name type="scientific">Camelus dromedarius</name>
    <name type="common">Dromedary</name>
    <name type="synonym">Arabian camel</name>
    <dbReference type="NCBI Taxonomy" id="9838"/>
    <lineage>
        <taxon>Eukaryota</taxon>
        <taxon>Metazoa</taxon>
        <taxon>Chordata</taxon>
        <taxon>Craniata</taxon>
        <taxon>Vertebrata</taxon>
        <taxon>Euteleostomi</taxon>
        <taxon>Mammalia</taxon>
        <taxon>Eutheria</taxon>
        <taxon>Laurasiatheria</taxon>
        <taxon>Artiodactyla</taxon>
        <taxon>Tylopoda</taxon>
        <taxon>Camelidae</taxon>
        <taxon>Camelus</taxon>
    </lineage>
</organism>